<comment type="caution">
    <text evidence="1">The sequence shown here is derived from an EMBL/GenBank/DDBJ whole genome shotgun (WGS) entry which is preliminary data.</text>
</comment>
<dbReference type="AlphaFoldDB" id="A0A9E2KKS7"/>
<reference evidence="1" key="2">
    <citation type="submission" date="2021-04" db="EMBL/GenBank/DDBJ databases">
        <authorList>
            <person name="Gilroy R."/>
        </authorList>
    </citation>
    <scope>NUCLEOTIDE SEQUENCE</scope>
    <source>
        <strain evidence="1">742</strain>
    </source>
</reference>
<protein>
    <submittedName>
        <fullName evidence="1">YhcH/YjgK/YiaL family protein</fullName>
    </submittedName>
</protein>
<organism evidence="1 2">
    <name type="scientific">Candidatus Faecalibacterium intestinavium</name>
    <dbReference type="NCBI Taxonomy" id="2838580"/>
    <lineage>
        <taxon>Bacteria</taxon>
        <taxon>Bacillati</taxon>
        <taxon>Bacillota</taxon>
        <taxon>Clostridia</taxon>
        <taxon>Eubacteriales</taxon>
        <taxon>Oscillospiraceae</taxon>
        <taxon>Faecalibacterium</taxon>
    </lineage>
</organism>
<accession>A0A9E2KKS7</accession>
<dbReference type="InterPro" id="IPR037012">
    <property type="entry name" value="NanQ/TabA/YiaL_sf"/>
</dbReference>
<evidence type="ECO:0000313" key="2">
    <source>
        <dbReference type="Proteomes" id="UP000824178"/>
    </source>
</evidence>
<evidence type="ECO:0000313" key="1">
    <source>
        <dbReference type="EMBL" id="MBU3819747.1"/>
    </source>
</evidence>
<dbReference type="Gene3D" id="2.60.120.370">
    <property type="entry name" value="YhcH/YjgK/YiaL"/>
    <property type="match status" value="1"/>
</dbReference>
<dbReference type="NCBIfam" id="TIGR00022">
    <property type="entry name" value="YhcH/YjgK/YiaL family protein"/>
    <property type="match status" value="1"/>
</dbReference>
<sequence length="160" mass="17427">MIYDTLNNLPNYLGLSRNLDTAIEYIMARDIHTLPAGRTRIDGDKVFVNVAQITPQPGEKADFARREKYLALLTDLEGSELFEVSLGELALKKPYDPETDLAYGSTAASIAGMLCEGRFALFLAGEAHKTGLKAQGCGKVKQAVFLIALDEDEEGDAEAE</sequence>
<dbReference type="EMBL" id="JAHLFH010000108">
    <property type="protein sequence ID" value="MBU3819747.1"/>
    <property type="molecule type" value="Genomic_DNA"/>
</dbReference>
<proteinExistence type="predicted"/>
<dbReference type="Proteomes" id="UP000824178">
    <property type="component" value="Unassembled WGS sequence"/>
</dbReference>
<reference evidence="1" key="1">
    <citation type="journal article" date="2021" name="PeerJ">
        <title>Extensive microbial diversity within the chicken gut microbiome revealed by metagenomics and culture.</title>
        <authorList>
            <person name="Gilroy R."/>
            <person name="Ravi A."/>
            <person name="Getino M."/>
            <person name="Pursley I."/>
            <person name="Horton D.L."/>
            <person name="Alikhan N.F."/>
            <person name="Baker D."/>
            <person name="Gharbi K."/>
            <person name="Hall N."/>
            <person name="Watson M."/>
            <person name="Adriaenssens E.M."/>
            <person name="Foster-Nyarko E."/>
            <person name="Jarju S."/>
            <person name="Secka A."/>
            <person name="Antonio M."/>
            <person name="Oren A."/>
            <person name="Chaudhuri R.R."/>
            <person name="La Ragione R."/>
            <person name="Hildebrand F."/>
            <person name="Pallen M.J."/>
        </authorList>
    </citation>
    <scope>NUCLEOTIDE SEQUENCE</scope>
    <source>
        <strain evidence="1">742</strain>
    </source>
</reference>
<dbReference type="InterPro" id="IPR004375">
    <property type="entry name" value="NanQ/TabA/YiaL"/>
</dbReference>
<dbReference type="PANTHER" id="PTHR34986">
    <property type="entry name" value="EVOLVED BETA-GALACTOSIDASE SUBUNIT BETA"/>
    <property type="match status" value="1"/>
</dbReference>
<dbReference type="PANTHER" id="PTHR34986:SF1">
    <property type="entry name" value="PROTEIN YIAL"/>
    <property type="match status" value="1"/>
</dbReference>
<dbReference type="SUPFAM" id="SSF51197">
    <property type="entry name" value="Clavaminate synthase-like"/>
    <property type="match status" value="1"/>
</dbReference>
<name>A0A9E2KKS7_9FIRM</name>
<gene>
    <name evidence="1" type="ORF">H9864_05185</name>
</gene>
<dbReference type="Pfam" id="PF04074">
    <property type="entry name" value="DUF386"/>
    <property type="match status" value="1"/>
</dbReference>
<dbReference type="GO" id="GO:0005829">
    <property type="term" value="C:cytosol"/>
    <property type="evidence" value="ECO:0007669"/>
    <property type="project" value="TreeGrafter"/>
</dbReference>